<dbReference type="InterPro" id="IPR000406">
    <property type="entry name" value="Rho_GDI"/>
</dbReference>
<gene>
    <name evidence="6" type="ORF">Fot_39763</name>
</gene>
<keyword evidence="4" id="KW-0677">Repeat</keyword>
<reference evidence="7" key="1">
    <citation type="submission" date="2024-07" db="EMBL/GenBank/DDBJ databases">
        <title>Two chromosome-level genome assemblies of Korean endemic species Abeliophyllum distichum and Forsythia ovata (Oleaceae).</title>
        <authorList>
            <person name="Jang H."/>
        </authorList>
    </citation>
    <scope>NUCLEOTIDE SEQUENCE [LARGE SCALE GENOMIC DNA]</scope>
</reference>
<feature type="domain" description="Histone-lysine N-methyltransferase NSD-like variant PHD zinc finger" evidence="5">
    <location>
        <begin position="86"/>
        <end position="143"/>
    </location>
</feature>
<dbReference type="SUPFAM" id="SSF81296">
    <property type="entry name" value="E set domains"/>
    <property type="match status" value="1"/>
</dbReference>
<accession>A0ABD1S695</accession>
<dbReference type="InterPro" id="IPR055197">
    <property type="entry name" value="PHDvar_NSD"/>
</dbReference>
<dbReference type="PANTHER" id="PTHR46235:SF3">
    <property type="entry name" value="PHD FINGER-CONTAINING PROTEIN DDB_G0268158"/>
    <property type="match status" value="1"/>
</dbReference>
<dbReference type="Proteomes" id="UP001604277">
    <property type="component" value="Unassembled WGS sequence"/>
</dbReference>
<dbReference type="AlphaFoldDB" id="A0ABD1S695"/>
<evidence type="ECO:0000256" key="2">
    <source>
        <dbReference type="ARBA" id="ARBA00009758"/>
    </source>
</evidence>
<dbReference type="PANTHER" id="PTHR46235">
    <property type="entry name" value="PHD FINGER-CONTAINING PROTEIN DDB_G0268158"/>
    <property type="match status" value="1"/>
</dbReference>
<dbReference type="InterPro" id="IPR024792">
    <property type="entry name" value="RhoGDI_dom_sf"/>
</dbReference>
<comment type="subcellular location">
    <subcellularLocation>
        <location evidence="1">Cytoplasm</location>
    </subcellularLocation>
</comment>
<comment type="similarity">
    <text evidence="2">Belongs to the Rho GDI family.</text>
</comment>
<dbReference type="Pfam" id="PF23004">
    <property type="entry name" value="PHDvar_NSD"/>
    <property type="match status" value="1"/>
</dbReference>
<dbReference type="GO" id="GO:0005737">
    <property type="term" value="C:cytoplasm"/>
    <property type="evidence" value="ECO:0007669"/>
    <property type="project" value="UniProtKB-SubCell"/>
</dbReference>
<evidence type="ECO:0000256" key="4">
    <source>
        <dbReference type="ARBA" id="ARBA00022737"/>
    </source>
</evidence>
<evidence type="ECO:0000256" key="1">
    <source>
        <dbReference type="ARBA" id="ARBA00004496"/>
    </source>
</evidence>
<name>A0ABD1S695_9LAMI</name>
<keyword evidence="7" id="KW-1185">Reference proteome</keyword>
<proteinExistence type="inferred from homology"/>
<dbReference type="GO" id="GO:0006338">
    <property type="term" value="P:chromatin remodeling"/>
    <property type="evidence" value="ECO:0007669"/>
    <property type="project" value="UniProtKB-ARBA"/>
</dbReference>
<evidence type="ECO:0000313" key="6">
    <source>
        <dbReference type="EMBL" id="KAL2496006.1"/>
    </source>
</evidence>
<evidence type="ECO:0000313" key="7">
    <source>
        <dbReference type="Proteomes" id="UP001604277"/>
    </source>
</evidence>
<comment type="caution">
    <text evidence="6">The sequence shown here is derived from an EMBL/GenBank/DDBJ whole genome shotgun (WGS) entry which is preliminary data.</text>
</comment>
<dbReference type="Pfam" id="PF02115">
    <property type="entry name" value="Rho_GDI"/>
    <property type="match status" value="1"/>
</dbReference>
<organism evidence="6 7">
    <name type="scientific">Forsythia ovata</name>
    <dbReference type="NCBI Taxonomy" id="205694"/>
    <lineage>
        <taxon>Eukaryota</taxon>
        <taxon>Viridiplantae</taxon>
        <taxon>Streptophyta</taxon>
        <taxon>Embryophyta</taxon>
        <taxon>Tracheophyta</taxon>
        <taxon>Spermatophyta</taxon>
        <taxon>Magnoliopsida</taxon>
        <taxon>eudicotyledons</taxon>
        <taxon>Gunneridae</taxon>
        <taxon>Pentapetalae</taxon>
        <taxon>asterids</taxon>
        <taxon>lamiids</taxon>
        <taxon>Lamiales</taxon>
        <taxon>Oleaceae</taxon>
        <taxon>Forsythieae</taxon>
        <taxon>Forsythia</taxon>
    </lineage>
</organism>
<evidence type="ECO:0000256" key="3">
    <source>
        <dbReference type="ARBA" id="ARBA00022490"/>
    </source>
</evidence>
<keyword evidence="3" id="KW-0963">Cytoplasm</keyword>
<dbReference type="EMBL" id="JBFOLJ010000011">
    <property type="protein sequence ID" value="KAL2496006.1"/>
    <property type="molecule type" value="Genomic_DNA"/>
</dbReference>
<dbReference type="Gene3D" id="2.70.50.30">
    <property type="entry name" value="Coagulation Factor XIII, subunit A, domain 1"/>
    <property type="match status" value="1"/>
</dbReference>
<sequence>MLGTFSPQAEPYTHEMAEETTPSGIFARGSYSARTKVFRCLNGACRHFYHPHCVAELLHNGNEAAAEELERKIVAGEQFECPLHKCHVCKELEVKSDHDLQFAICRRCPKAYHRMCLPREIACEQRAWEGLIPDRIVIYCMEHEMDEDLGTPVRNHLKFPDYEQN</sequence>
<evidence type="ECO:0000259" key="5">
    <source>
        <dbReference type="Pfam" id="PF23004"/>
    </source>
</evidence>
<protein>
    <submittedName>
        <fullName evidence="6">Protein ENHANCED DOWNY MILDEW 2</fullName>
    </submittedName>
</protein>
<dbReference type="InterPro" id="IPR014756">
    <property type="entry name" value="Ig_E-set"/>
</dbReference>